<gene>
    <name evidence="2" type="ORF">T10_12164</name>
</gene>
<sequence>MLYHEEKKGNITSSNCHSAASPRAMPCDGWAVDSIDLVLLLLCCLLYELNLFNDLQCALDV</sequence>
<evidence type="ECO:0000256" key="1">
    <source>
        <dbReference type="SAM" id="MobiDB-lite"/>
    </source>
</evidence>
<comment type="caution">
    <text evidence="2">The sequence shown here is derived from an EMBL/GenBank/DDBJ whole genome shotgun (WGS) entry which is preliminary data.</text>
</comment>
<dbReference type="EMBL" id="JYDO01000023">
    <property type="protein sequence ID" value="KRZ76974.1"/>
    <property type="molecule type" value="Genomic_DNA"/>
</dbReference>
<name>A0A0V1MZP9_9BILA</name>
<keyword evidence="3" id="KW-1185">Reference proteome</keyword>
<protein>
    <submittedName>
        <fullName evidence="2">Uncharacterized protein</fullName>
    </submittedName>
</protein>
<accession>A0A0V1MZP9</accession>
<organism evidence="2 3">
    <name type="scientific">Trichinella papuae</name>
    <dbReference type="NCBI Taxonomy" id="268474"/>
    <lineage>
        <taxon>Eukaryota</taxon>
        <taxon>Metazoa</taxon>
        <taxon>Ecdysozoa</taxon>
        <taxon>Nematoda</taxon>
        <taxon>Enoplea</taxon>
        <taxon>Dorylaimia</taxon>
        <taxon>Trichinellida</taxon>
        <taxon>Trichinellidae</taxon>
        <taxon>Trichinella</taxon>
    </lineage>
</organism>
<evidence type="ECO:0000313" key="3">
    <source>
        <dbReference type="Proteomes" id="UP000054843"/>
    </source>
</evidence>
<dbReference type="Proteomes" id="UP000054843">
    <property type="component" value="Unassembled WGS sequence"/>
</dbReference>
<feature type="region of interest" description="Disordered" evidence="1">
    <location>
        <begin position="1"/>
        <end position="21"/>
    </location>
</feature>
<evidence type="ECO:0000313" key="2">
    <source>
        <dbReference type="EMBL" id="KRZ76974.1"/>
    </source>
</evidence>
<reference evidence="2 3" key="1">
    <citation type="submission" date="2015-01" db="EMBL/GenBank/DDBJ databases">
        <title>Evolution of Trichinella species and genotypes.</title>
        <authorList>
            <person name="Korhonen P.K."/>
            <person name="Edoardo P."/>
            <person name="Giuseppe L.R."/>
            <person name="Gasser R.B."/>
        </authorList>
    </citation>
    <scope>NUCLEOTIDE SEQUENCE [LARGE SCALE GENOMIC DNA]</scope>
    <source>
        <strain evidence="2">ISS1980</strain>
    </source>
</reference>
<proteinExistence type="predicted"/>
<dbReference type="AlphaFoldDB" id="A0A0V1MZP9"/>